<dbReference type="Proteomes" id="UP000604661">
    <property type="component" value="Unassembled WGS sequence"/>
</dbReference>
<organism evidence="2 3">
    <name type="scientific">Nostoc linckia FACHB-391</name>
    <dbReference type="NCBI Taxonomy" id="2692906"/>
    <lineage>
        <taxon>Bacteria</taxon>
        <taxon>Bacillati</taxon>
        <taxon>Cyanobacteriota</taxon>
        <taxon>Cyanophyceae</taxon>
        <taxon>Nostocales</taxon>
        <taxon>Nostocaceae</taxon>
        <taxon>Nostoc</taxon>
    </lineage>
</organism>
<gene>
    <name evidence="2" type="ORF">H6G95_25260</name>
</gene>
<dbReference type="SUPFAM" id="SSF159941">
    <property type="entry name" value="MM3350-like"/>
    <property type="match status" value="1"/>
</dbReference>
<keyword evidence="3" id="KW-1185">Reference proteome</keyword>
<evidence type="ECO:0000259" key="1">
    <source>
        <dbReference type="Pfam" id="PF07929"/>
    </source>
</evidence>
<dbReference type="EMBL" id="JACJTE010000037">
    <property type="protein sequence ID" value="MBD2563855.1"/>
    <property type="molecule type" value="Genomic_DNA"/>
</dbReference>
<dbReference type="InterPro" id="IPR012912">
    <property type="entry name" value="Plasmid_pRiA4b_Orf3-like"/>
</dbReference>
<dbReference type="Gene3D" id="3.10.290.30">
    <property type="entry name" value="MM3350-like"/>
    <property type="match status" value="1"/>
</dbReference>
<proteinExistence type="predicted"/>
<dbReference type="Pfam" id="PF07929">
    <property type="entry name" value="PRiA4_ORF3"/>
    <property type="match status" value="1"/>
</dbReference>
<name>A0ABR8F111_NOSLI</name>
<accession>A0ABR8F111</accession>
<evidence type="ECO:0000313" key="2">
    <source>
        <dbReference type="EMBL" id="MBD2563855.1"/>
    </source>
</evidence>
<feature type="domain" description="Plasmid pRiA4b Orf3-like" evidence="1">
    <location>
        <begin position="9"/>
        <end position="53"/>
    </location>
</feature>
<sequence length="58" mass="6497">MASLGLSIDDAFGYWFDFGDDWWHQIDIISIADTVPSGKYPKITQLVGASPPQYADFE</sequence>
<dbReference type="InterPro" id="IPR024047">
    <property type="entry name" value="MM3350-like_sf"/>
</dbReference>
<comment type="caution">
    <text evidence="2">The sequence shown here is derived from an EMBL/GenBank/DDBJ whole genome shotgun (WGS) entry which is preliminary data.</text>
</comment>
<evidence type="ECO:0000313" key="3">
    <source>
        <dbReference type="Proteomes" id="UP000604661"/>
    </source>
</evidence>
<protein>
    <recommendedName>
        <fullName evidence="1">Plasmid pRiA4b Orf3-like domain-containing protein</fullName>
    </recommendedName>
</protein>
<reference evidence="2 3" key="1">
    <citation type="journal article" date="2020" name="ISME J.">
        <title>Comparative genomics reveals insights into cyanobacterial evolution and habitat adaptation.</title>
        <authorList>
            <person name="Chen M.Y."/>
            <person name="Teng W.K."/>
            <person name="Zhao L."/>
            <person name="Hu C.X."/>
            <person name="Zhou Y.K."/>
            <person name="Han B.P."/>
            <person name="Song L.R."/>
            <person name="Shu W.S."/>
        </authorList>
    </citation>
    <scope>NUCLEOTIDE SEQUENCE [LARGE SCALE GENOMIC DNA]</scope>
    <source>
        <strain evidence="2 3">FACHB-391</strain>
    </source>
</reference>